<feature type="transmembrane region" description="Helical" evidence="5">
    <location>
        <begin position="217"/>
        <end position="238"/>
    </location>
</feature>
<organism evidence="6 7">
    <name type="scientific">Pichia kluyveri</name>
    <name type="common">Yeast</name>
    <dbReference type="NCBI Taxonomy" id="36015"/>
    <lineage>
        <taxon>Eukaryota</taxon>
        <taxon>Fungi</taxon>
        <taxon>Dikarya</taxon>
        <taxon>Ascomycota</taxon>
        <taxon>Saccharomycotina</taxon>
        <taxon>Pichiomycetes</taxon>
        <taxon>Pichiales</taxon>
        <taxon>Pichiaceae</taxon>
        <taxon>Pichia</taxon>
    </lineage>
</organism>
<dbReference type="Gene3D" id="1.20.1250.20">
    <property type="entry name" value="MFS general substrate transporter like domains"/>
    <property type="match status" value="1"/>
</dbReference>
<feature type="transmembrane region" description="Helical" evidence="5">
    <location>
        <begin position="250"/>
        <end position="269"/>
    </location>
</feature>
<dbReference type="GO" id="GO:0005886">
    <property type="term" value="C:plasma membrane"/>
    <property type="evidence" value="ECO:0007669"/>
    <property type="project" value="TreeGrafter"/>
</dbReference>
<keyword evidence="3 5" id="KW-1133">Transmembrane helix</keyword>
<proteinExistence type="predicted"/>
<protein>
    <recommendedName>
        <fullName evidence="8">Major facilitator superfamily (MFS) profile domain-containing protein</fullName>
    </recommendedName>
</protein>
<evidence type="ECO:0008006" key="8">
    <source>
        <dbReference type="Google" id="ProtNLM"/>
    </source>
</evidence>
<sequence>MDRYTDKYHPLYVPGTYSIYTSAVVRHQHYITYKRYKHLLSEINNMESPLLTAKERDSLNKKLSKKKQYQLSDSYNYKYNPRRKFENIQDLKTKYGIILQPQPTNSINDPLNWSSNRKALHFIILLLLTAFFSALSNDASAPTDSINQLTSISYDSLNDSAGILFVAIAVSTWLLSPLNFLFGRKLVLFLGCLFALFGSLLYALIKNVGDVYGSQILIGFSFGSVDAHVQLCLSSIFFRHQLGSIITIYNLAYSLGTYLGPMIANFISFRHDFRWVGWSGLIASSIVLVIVISLLEENSFNYSKYNNNNSEDITLSLGFIQKGILSNDESNDVLLQGYNDEKWSYWRRISMFKNNFRDVDNEKNGNPKGNIIITYFKLLLTPIYCLRFPVVIYSGCIMGLQNAILTFYLTTEDTELYDPPFNYSANRVAIMNVPCIIGSVIGCLYAGSLTDYFILWIARKKDGIVESEYRLYFAFVSGLIGAIGLLMFGMGISRNLSSDVFYVGLAFISYMFSSSNNLAMLYIMDTYRDLMLECLVAANFINNIIGCIFTFACSPWLESSGIENTYIALAVITLAVMGFAGVFIKYGKTWRKYSNVYYVIK</sequence>
<feature type="transmembrane region" description="Helical" evidence="5">
    <location>
        <begin position="429"/>
        <end position="457"/>
    </location>
</feature>
<evidence type="ECO:0000256" key="3">
    <source>
        <dbReference type="ARBA" id="ARBA00022989"/>
    </source>
</evidence>
<feature type="transmembrane region" description="Helical" evidence="5">
    <location>
        <begin position="156"/>
        <end position="175"/>
    </location>
</feature>
<dbReference type="Proteomes" id="UP001378960">
    <property type="component" value="Unassembled WGS sequence"/>
</dbReference>
<comment type="caution">
    <text evidence="6">The sequence shown here is derived from an EMBL/GenBank/DDBJ whole genome shotgun (WGS) entry which is preliminary data.</text>
</comment>
<feature type="transmembrane region" description="Helical" evidence="5">
    <location>
        <begin position="500"/>
        <end position="523"/>
    </location>
</feature>
<dbReference type="InterPro" id="IPR036259">
    <property type="entry name" value="MFS_trans_sf"/>
</dbReference>
<dbReference type="EMBL" id="BTGB01000009">
    <property type="protein sequence ID" value="GMM48688.1"/>
    <property type="molecule type" value="Genomic_DNA"/>
</dbReference>
<feature type="transmembrane region" description="Helical" evidence="5">
    <location>
        <begin position="390"/>
        <end position="409"/>
    </location>
</feature>
<dbReference type="GO" id="GO:0000324">
    <property type="term" value="C:fungal-type vacuole"/>
    <property type="evidence" value="ECO:0007669"/>
    <property type="project" value="TreeGrafter"/>
</dbReference>
<dbReference type="InterPro" id="IPR011701">
    <property type="entry name" value="MFS"/>
</dbReference>
<keyword evidence="7" id="KW-1185">Reference proteome</keyword>
<feature type="transmembrane region" description="Helical" evidence="5">
    <location>
        <begin position="469"/>
        <end position="488"/>
    </location>
</feature>
<evidence type="ECO:0000256" key="2">
    <source>
        <dbReference type="ARBA" id="ARBA00022692"/>
    </source>
</evidence>
<feature type="transmembrane region" description="Helical" evidence="5">
    <location>
        <begin position="564"/>
        <end position="584"/>
    </location>
</feature>
<dbReference type="PANTHER" id="PTHR23502:SF34">
    <property type="entry name" value="PROTEIN HOL1"/>
    <property type="match status" value="1"/>
</dbReference>
<gene>
    <name evidence="6" type="ORF">DAPK24_052860</name>
</gene>
<feature type="transmembrane region" description="Helical" evidence="5">
    <location>
        <begin position="530"/>
        <end position="552"/>
    </location>
</feature>
<evidence type="ECO:0000256" key="1">
    <source>
        <dbReference type="ARBA" id="ARBA00004141"/>
    </source>
</evidence>
<name>A0AAV5RD75_PICKL</name>
<dbReference type="SUPFAM" id="SSF103473">
    <property type="entry name" value="MFS general substrate transporter"/>
    <property type="match status" value="1"/>
</dbReference>
<feature type="transmembrane region" description="Helical" evidence="5">
    <location>
        <begin position="187"/>
        <end position="205"/>
    </location>
</feature>
<dbReference type="PANTHER" id="PTHR23502">
    <property type="entry name" value="MAJOR FACILITATOR SUPERFAMILY"/>
    <property type="match status" value="1"/>
</dbReference>
<feature type="transmembrane region" description="Helical" evidence="5">
    <location>
        <begin position="119"/>
        <end position="136"/>
    </location>
</feature>
<keyword evidence="2 5" id="KW-0812">Transmembrane</keyword>
<keyword evidence="4 5" id="KW-0472">Membrane</keyword>
<feature type="transmembrane region" description="Helical" evidence="5">
    <location>
        <begin position="275"/>
        <end position="295"/>
    </location>
</feature>
<dbReference type="Pfam" id="PF07690">
    <property type="entry name" value="MFS_1"/>
    <property type="match status" value="1"/>
</dbReference>
<comment type="subcellular location">
    <subcellularLocation>
        <location evidence="1">Membrane</location>
        <topology evidence="1">Multi-pass membrane protein</topology>
    </subcellularLocation>
</comment>
<dbReference type="GO" id="GO:0022857">
    <property type="term" value="F:transmembrane transporter activity"/>
    <property type="evidence" value="ECO:0007669"/>
    <property type="project" value="InterPro"/>
</dbReference>
<accession>A0AAV5RD75</accession>
<evidence type="ECO:0000313" key="6">
    <source>
        <dbReference type="EMBL" id="GMM48688.1"/>
    </source>
</evidence>
<dbReference type="AlphaFoldDB" id="A0AAV5RD75"/>
<evidence type="ECO:0000256" key="4">
    <source>
        <dbReference type="ARBA" id="ARBA00023136"/>
    </source>
</evidence>
<reference evidence="6 7" key="1">
    <citation type="journal article" date="2023" name="Elife">
        <title>Identification of key yeast species and microbe-microbe interactions impacting larval growth of Drosophila in the wild.</title>
        <authorList>
            <person name="Mure A."/>
            <person name="Sugiura Y."/>
            <person name="Maeda R."/>
            <person name="Honda K."/>
            <person name="Sakurai N."/>
            <person name="Takahashi Y."/>
            <person name="Watada M."/>
            <person name="Katoh T."/>
            <person name="Gotoh A."/>
            <person name="Gotoh Y."/>
            <person name="Taniguchi I."/>
            <person name="Nakamura K."/>
            <person name="Hayashi T."/>
            <person name="Katayama T."/>
            <person name="Uemura T."/>
            <person name="Hattori Y."/>
        </authorList>
    </citation>
    <scope>NUCLEOTIDE SEQUENCE [LARGE SCALE GENOMIC DNA]</scope>
    <source>
        <strain evidence="6 7">PK-24</strain>
    </source>
</reference>
<evidence type="ECO:0000313" key="7">
    <source>
        <dbReference type="Proteomes" id="UP001378960"/>
    </source>
</evidence>
<evidence type="ECO:0000256" key="5">
    <source>
        <dbReference type="SAM" id="Phobius"/>
    </source>
</evidence>